<dbReference type="PANTHER" id="PTHR38096">
    <property type="entry name" value="ENTEROBACTIN SYNTHASE COMPONENT D"/>
    <property type="match status" value="1"/>
</dbReference>
<dbReference type="OrthoDB" id="8210607at2"/>
<dbReference type="RefSeq" id="WP_029990253.1">
    <property type="nucleotide sequence ID" value="NZ_ATMJ01000020.1"/>
</dbReference>
<comment type="caution">
    <text evidence="16">The sequence shown here is derived from an EMBL/GenBank/DDBJ whole genome shotgun (WGS) entry which is preliminary data.</text>
</comment>
<feature type="binding site" evidence="12">
    <location>
        <begin position="111"/>
        <end position="112"/>
    </location>
    <ligand>
        <name>CoA</name>
        <dbReference type="ChEBI" id="CHEBI:57287"/>
    </ligand>
</feature>
<feature type="domain" description="4'-phosphopantetheinyl transferase N-terminal" evidence="15">
    <location>
        <begin position="59"/>
        <end position="118"/>
    </location>
</feature>
<comment type="pathway">
    <text evidence="2">Siderophore biosynthesis; enterobactin biosynthesis.</text>
</comment>
<feature type="binding site" evidence="13">
    <location>
        <position position="133"/>
    </location>
    <ligand>
        <name>Mg(2+)</name>
        <dbReference type="ChEBI" id="CHEBI:18420"/>
    </ligand>
</feature>
<comment type="catalytic activity">
    <reaction evidence="11">
        <text>apo-[peptidyl-carrier protein] + CoA = holo-[peptidyl-carrier protein] + adenosine 3',5'-bisphosphate + H(+)</text>
        <dbReference type="Rhea" id="RHEA:46228"/>
        <dbReference type="Rhea" id="RHEA-COMP:11479"/>
        <dbReference type="Rhea" id="RHEA-COMP:11480"/>
        <dbReference type="ChEBI" id="CHEBI:15378"/>
        <dbReference type="ChEBI" id="CHEBI:29999"/>
        <dbReference type="ChEBI" id="CHEBI:57287"/>
        <dbReference type="ChEBI" id="CHEBI:58343"/>
        <dbReference type="ChEBI" id="CHEBI:64479"/>
    </reaction>
</comment>
<dbReference type="PANTHER" id="PTHR38096:SF1">
    <property type="entry name" value="ENTEROBACTIN SYNTHASE COMPONENT D"/>
    <property type="match status" value="1"/>
</dbReference>
<feature type="binding site" evidence="12">
    <location>
        <position position="75"/>
    </location>
    <ligand>
        <name>CoA</name>
        <dbReference type="ChEBI" id="CHEBI:57287"/>
    </ligand>
</feature>
<dbReference type="SUPFAM" id="SSF56214">
    <property type="entry name" value="4'-phosphopantetheinyl transferase"/>
    <property type="match status" value="1"/>
</dbReference>
<feature type="binding site" evidence="12">
    <location>
        <position position="176"/>
    </location>
    <ligand>
        <name>CoA</name>
        <dbReference type="ChEBI" id="CHEBI:57287"/>
    </ligand>
</feature>
<evidence type="ECO:0000256" key="11">
    <source>
        <dbReference type="ARBA" id="ARBA00049191"/>
    </source>
</evidence>
<keyword evidence="13" id="KW-0460">Magnesium</keyword>
<sequence length="243" mass="27084">MTIPGDNPLPGRPIALPSGQFLTQGVCSEVFPLLACVTFDIAHYHFREFERYAIPCPQAVRLAAPKRQAEYLASRWLAGTVFSRYGISDFILTNNADRSPRWPAGFTGSLSHSAGTAFLLADNQGRLTGNDVEQWVSHTTADEITGLLMNEQEKSLLKSCSLPWPVAVTVLFSLKESLYKALWPIVGRYIDFLQAEITVFDPNTGHASLRLRETLGETLPQGRHFPARFLRTETQVFSWIVTA</sequence>
<keyword evidence="6 16" id="KW-0808">Transferase</keyword>
<keyword evidence="13" id="KW-0479">Metal-binding</keyword>
<dbReference type="eggNOG" id="COG2977">
    <property type="taxonomic scope" value="Bacteria"/>
</dbReference>
<dbReference type="InterPro" id="IPR041354">
    <property type="entry name" value="4PPT_N"/>
</dbReference>
<dbReference type="InterPro" id="IPR037143">
    <property type="entry name" value="4-PPantetheinyl_Trfase_dom_sf"/>
</dbReference>
<dbReference type="GO" id="GO:0009366">
    <property type="term" value="C:enterobactin synthetase complex"/>
    <property type="evidence" value="ECO:0007669"/>
    <property type="project" value="InterPro"/>
</dbReference>
<accession>A0A085JH57</accession>
<evidence type="ECO:0000256" key="7">
    <source>
        <dbReference type="ARBA" id="ARBA00023191"/>
    </source>
</evidence>
<name>A0A085JH57_9GAMM</name>
<protein>
    <recommendedName>
        <fullName evidence="5">Enterobactin synthase component D</fullName>
    </recommendedName>
    <alternativeName>
        <fullName evidence="8">4'-phosphopantetheinyl transferase EntD</fullName>
    </alternativeName>
    <alternativeName>
        <fullName evidence="9">Enterochelin synthase D</fullName>
    </alternativeName>
</protein>
<dbReference type="GO" id="GO:0005886">
    <property type="term" value="C:plasma membrane"/>
    <property type="evidence" value="ECO:0007669"/>
    <property type="project" value="TreeGrafter"/>
</dbReference>
<dbReference type="PRINTS" id="PR01399">
    <property type="entry name" value="ENTSNTHTASED"/>
</dbReference>
<evidence type="ECO:0000256" key="1">
    <source>
        <dbReference type="ARBA" id="ARBA00003937"/>
    </source>
</evidence>
<reference evidence="16 17" key="1">
    <citation type="submission" date="2014-05" db="EMBL/GenBank/DDBJ databases">
        <title>ATOL: Assembling a taxonomically balanced genome-scale reconstruction of the evolutionary history of the Enterobacteriaceae.</title>
        <authorList>
            <person name="Plunkett G.III."/>
            <person name="Neeno-Eckwall E.C."/>
            <person name="Glasner J.D."/>
            <person name="Perna N.T."/>
        </authorList>
    </citation>
    <scope>NUCLEOTIDE SEQUENCE [LARGE SCALE GENOMIC DNA]</scope>
    <source>
        <strain evidence="16 17">ATCC 33301</strain>
    </source>
</reference>
<dbReference type="Pfam" id="PF17837">
    <property type="entry name" value="4PPT_N"/>
    <property type="match status" value="1"/>
</dbReference>
<gene>
    <name evidence="16" type="ORF">GTPT_1735</name>
</gene>
<feature type="domain" description="4'-phosphopantetheinyl transferase" evidence="14">
    <location>
        <begin position="129"/>
        <end position="211"/>
    </location>
</feature>
<feature type="binding site" evidence="13">
    <location>
        <position position="131"/>
    </location>
    <ligand>
        <name>Mg(2+)</name>
        <dbReference type="ChEBI" id="CHEBI:18420"/>
    </ligand>
</feature>
<evidence type="ECO:0000256" key="3">
    <source>
        <dbReference type="ARBA" id="ARBA00008342"/>
    </source>
</evidence>
<feature type="binding site" evidence="12">
    <location>
        <position position="131"/>
    </location>
    <ligand>
        <name>CoA</name>
        <dbReference type="ChEBI" id="CHEBI:57287"/>
    </ligand>
</feature>
<keyword evidence="17" id="KW-1185">Reference proteome</keyword>
<evidence type="ECO:0000256" key="5">
    <source>
        <dbReference type="ARBA" id="ARBA00019087"/>
    </source>
</evidence>
<dbReference type="GO" id="GO:0008897">
    <property type="term" value="F:holo-[acyl-carrier-protein] synthase activity"/>
    <property type="evidence" value="ECO:0007669"/>
    <property type="project" value="InterPro"/>
</dbReference>
<proteinExistence type="inferred from homology"/>
<comment type="similarity">
    <text evidence="3">Belongs to the P-Pant transferase superfamily. EntD family.</text>
</comment>
<dbReference type="UniPathway" id="UPA00017"/>
<evidence type="ECO:0000256" key="9">
    <source>
        <dbReference type="ARBA" id="ARBA00031996"/>
    </source>
</evidence>
<dbReference type="EMBL" id="JMPR01000028">
    <property type="protein sequence ID" value="KFD19803.1"/>
    <property type="molecule type" value="Genomic_DNA"/>
</dbReference>
<evidence type="ECO:0000256" key="12">
    <source>
        <dbReference type="PIRSR" id="PIRSR603542-1"/>
    </source>
</evidence>
<evidence type="ECO:0000313" key="16">
    <source>
        <dbReference type="EMBL" id="KFD19803.1"/>
    </source>
</evidence>
<organism evidence="16 17">
    <name type="scientific">Tatumella ptyseos ATCC 33301</name>
    <dbReference type="NCBI Taxonomy" id="1005995"/>
    <lineage>
        <taxon>Bacteria</taxon>
        <taxon>Pseudomonadati</taxon>
        <taxon>Pseudomonadota</taxon>
        <taxon>Gammaproteobacteria</taxon>
        <taxon>Enterobacterales</taxon>
        <taxon>Erwiniaceae</taxon>
        <taxon>Tatumella</taxon>
    </lineage>
</organism>
<dbReference type="InterPro" id="IPR003542">
    <property type="entry name" value="Enbac_synth_compD-like"/>
</dbReference>
<feature type="binding site" evidence="12">
    <location>
        <position position="67"/>
    </location>
    <ligand>
        <name>CoA</name>
        <dbReference type="ChEBI" id="CHEBI:57287"/>
    </ligand>
</feature>
<dbReference type="GO" id="GO:0009239">
    <property type="term" value="P:enterobactin biosynthetic process"/>
    <property type="evidence" value="ECO:0007669"/>
    <property type="project" value="UniProtKB-UniPathway"/>
</dbReference>
<evidence type="ECO:0000256" key="13">
    <source>
        <dbReference type="PIRSR" id="PIRSR603542-2"/>
    </source>
</evidence>
<evidence type="ECO:0000256" key="10">
    <source>
        <dbReference type="ARBA" id="ARBA00049176"/>
    </source>
</evidence>
<comment type="cofactor">
    <cofactor evidence="13">
        <name>Mg(2+)</name>
        <dbReference type="ChEBI" id="CHEBI:18420"/>
    </cofactor>
</comment>
<keyword evidence="7" id="KW-0259">Enterobactin biosynthesis</keyword>
<dbReference type="GO" id="GO:0000287">
    <property type="term" value="F:magnesium ion binding"/>
    <property type="evidence" value="ECO:0007669"/>
    <property type="project" value="InterPro"/>
</dbReference>
<dbReference type="Pfam" id="PF01648">
    <property type="entry name" value="ACPS"/>
    <property type="match status" value="1"/>
</dbReference>
<comment type="function">
    <text evidence="1">Involved in the biosynthesis of the siderophore enterobactin (enterochelin), which is a macrocyclic trimeric lactone of N-(2,3-dihydroxybenzoyl)-serine. The serine trilactone serves as a scaffolding for the three catechol functionalities that provide hexadentate coordination for the tightly ligated iron(2+) atoms. Plays an essential role in the assembly of the enterobactin by catalyzing the transfer of the 4'-phosphopantetheine (Ppant) moiety from coenzyme A to the apo-domains of both EntB (ArCP domain) and EntF (PCP domain) to yield their holo-forms which make them competent for the activation of 2,3-dihydroxybenzoate (DHB) and L-serine, respectively.</text>
</comment>
<comment type="catalytic activity">
    <reaction evidence="10">
        <text>apo-[aryl-carrier protein] + CoA = holo-[aryl-carrier protein] + adenosine 3',5'-bisphosphate + H(+)</text>
        <dbReference type="Rhea" id="RHEA:48404"/>
        <dbReference type="Rhea" id="RHEA-COMP:15903"/>
        <dbReference type="Rhea" id="RHEA-COMP:17557"/>
        <dbReference type="ChEBI" id="CHEBI:15378"/>
        <dbReference type="ChEBI" id="CHEBI:29999"/>
        <dbReference type="ChEBI" id="CHEBI:57287"/>
        <dbReference type="ChEBI" id="CHEBI:58343"/>
        <dbReference type="ChEBI" id="CHEBI:64479"/>
    </reaction>
</comment>
<dbReference type="InterPro" id="IPR008278">
    <property type="entry name" value="4-PPantetheinyl_Trfase_dom"/>
</dbReference>
<evidence type="ECO:0000259" key="15">
    <source>
        <dbReference type="Pfam" id="PF17837"/>
    </source>
</evidence>
<feature type="binding site" evidence="12">
    <location>
        <position position="180"/>
    </location>
    <ligand>
        <name>CoA</name>
        <dbReference type="ChEBI" id="CHEBI:57287"/>
    </ligand>
</feature>
<comment type="subunit">
    <text evidence="4">EntB, EntD, EntE, and EntF form a multienzyme complex called enterobactin synthase.</text>
</comment>
<evidence type="ECO:0000256" key="4">
    <source>
        <dbReference type="ARBA" id="ARBA00011503"/>
    </source>
</evidence>
<evidence type="ECO:0000259" key="14">
    <source>
        <dbReference type="Pfam" id="PF01648"/>
    </source>
</evidence>
<dbReference type="Proteomes" id="UP000028602">
    <property type="component" value="Unassembled WGS sequence"/>
</dbReference>
<evidence type="ECO:0000256" key="8">
    <source>
        <dbReference type="ARBA" id="ARBA00029894"/>
    </source>
</evidence>
<evidence type="ECO:0000313" key="17">
    <source>
        <dbReference type="Proteomes" id="UP000028602"/>
    </source>
</evidence>
<dbReference type="AlphaFoldDB" id="A0A085JH57"/>
<evidence type="ECO:0000256" key="2">
    <source>
        <dbReference type="ARBA" id="ARBA00004993"/>
    </source>
</evidence>
<evidence type="ECO:0000256" key="6">
    <source>
        <dbReference type="ARBA" id="ARBA00022679"/>
    </source>
</evidence>